<keyword evidence="1" id="KW-0479">Metal-binding</keyword>
<accession>A0A1R3T6H0</accession>
<evidence type="ECO:0000256" key="2">
    <source>
        <dbReference type="ARBA" id="ARBA00022801"/>
    </source>
</evidence>
<dbReference type="EMBL" id="LT605205">
    <property type="protein sequence ID" value="SCD21689.1"/>
    <property type="molecule type" value="Genomic_DNA"/>
</dbReference>
<feature type="domain" description="Sulfatase N-terminal" evidence="4">
    <location>
        <begin position="32"/>
        <end position="369"/>
    </location>
</feature>
<evidence type="ECO:0000259" key="4">
    <source>
        <dbReference type="Pfam" id="PF00884"/>
    </source>
</evidence>
<dbReference type="Proteomes" id="UP000187464">
    <property type="component" value="Chromosome I"/>
</dbReference>
<dbReference type="AlphaFoldDB" id="A0A1R3T6H0"/>
<dbReference type="RefSeq" id="WP_076931468.1">
    <property type="nucleotide sequence ID" value="NZ_LT605205.1"/>
</dbReference>
<evidence type="ECO:0000313" key="6">
    <source>
        <dbReference type="Proteomes" id="UP000187464"/>
    </source>
</evidence>
<dbReference type="GO" id="GO:0005737">
    <property type="term" value="C:cytoplasm"/>
    <property type="evidence" value="ECO:0007669"/>
    <property type="project" value="TreeGrafter"/>
</dbReference>
<name>A0A1R3T6H0_9BACT</name>
<keyword evidence="2" id="KW-0378">Hydrolase</keyword>
<dbReference type="Pfam" id="PF00884">
    <property type="entry name" value="Sulfatase"/>
    <property type="match status" value="1"/>
</dbReference>
<feature type="modified residue" description="3-oxoalanine (Ser)" evidence="3">
    <location>
        <position position="80"/>
    </location>
</feature>
<protein>
    <submittedName>
        <fullName evidence="5">Arylsulfatase</fullName>
    </submittedName>
</protein>
<keyword evidence="6" id="KW-1185">Reference proteome</keyword>
<gene>
    <name evidence="5" type="ORF">PSM36_2895</name>
</gene>
<evidence type="ECO:0000256" key="3">
    <source>
        <dbReference type="PIRSR" id="PIRSR600917-52"/>
    </source>
</evidence>
<evidence type="ECO:0000256" key="1">
    <source>
        <dbReference type="ARBA" id="ARBA00022723"/>
    </source>
</evidence>
<reference evidence="5 6" key="1">
    <citation type="submission" date="2016-08" db="EMBL/GenBank/DDBJ databases">
        <authorList>
            <person name="Seilhamer J.J."/>
        </authorList>
    </citation>
    <scope>NUCLEOTIDE SEQUENCE [LARGE SCALE GENOMIC DNA]</scope>
    <source>
        <strain evidence="5">M3/6</strain>
    </source>
</reference>
<dbReference type="KEGG" id="psac:PSM36_2895"/>
<proteinExistence type="predicted"/>
<organism evidence="5 6">
    <name type="scientific">Proteiniphilum saccharofermentans</name>
    <dbReference type="NCBI Taxonomy" id="1642647"/>
    <lineage>
        <taxon>Bacteria</taxon>
        <taxon>Pseudomonadati</taxon>
        <taxon>Bacteroidota</taxon>
        <taxon>Bacteroidia</taxon>
        <taxon>Bacteroidales</taxon>
        <taxon>Dysgonomonadaceae</taxon>
        <taxon>Proteiniphilum</taxon>
    </lineage>
</organism>
<dbReference type="SUPFAM" id="SSF53649">
    <property type="entry name" value="Alkaline phosphatase-like"/>
    <property type="match status" value="1"/>
</dbReference>
<sequence length="522" mass="59689">MTDKFDRKTFAGISVSIFVLFPVIGQEILQNPNVIIIMADQLRVDLMRREGYPLNTMPFVDSLAGQGTWFNRAYTAAPASGPARVSMLTGRFPSATHVRSNHNLRDAFYTKDLFDVAREQGYVTALIGKNHSHLSPDRVDYWSPYNHDGQDSENKSEIGKAFDEYLKTLDMYADMKPAPYGIEGQLPYRMVDDATQWIGSLSDKPFLIWFSIAEPHNPYQTCEPYYSMFPPESLPLMRSSADDMKIKGEEYLLLSEMMAQGHVGYQENLQRLRSIYHGMLRMIDDQLARFIGELKEKGVYDNTIILFLADHGDYVGEYGLMKKGVGLDDAIARIPMQWVGPGIKASAVPHDGHVSIIDIFPTICEVMGADIPMGVQGRSLWPLLQGKDYPEKEFESVMVQDGFGGMYYTRDDTTDYQEEGAVGKKGLFFDELNTWTQSGTIRMLRKGDWKLVYDMDGNGQLYNLKDDPSELLDNLFGSQSYKSIKDEMVENLLRWEISVQDPIPVPRRRYRFKRNEHNYLFR</sequence>
<comment type="PTM">
    <text evidence="3">The conversion to 3-oxoalanine (also known as C-formylglycine, FGly), of a serine or cysteine residue in prokaryotes and of a cysteine residue in eukaryotes, is critical for catalytic activity.</text>
</comment>
<dbReference type="PANTHER" id="PTHR45953">
    <property type="entry name" value="IDURONATE 2-SULFATASE"/>
    <property type="match status" value="1"/>
</dbReference>
<dbReference type="GO" id="GO:0008484">
    <property type="term" value="F:sulfuric ester hydrolase activity"/>
    <property type="evidence" value="ECO:0007669"/>
    <property type="project" value="TreeGrafter"/>
</dbReference>
<dbReference type="PANTHER" id="PTHR45953:SF1">
    <property type="entry name" value="IDURONATE 2-SULFATASE"/>
    <property type="match status" value="1"/>
</dbReference>
<dbReference type="InterPro" id="IPR000917">
    <property type="entry name" value="Sulfatase_N"/>
</dbReference>
<dbReference type="GO" id="GO:0046872">
    <property type="term" value="F:metal ion binding"/>
    <property type="evidence" value="ECO:0007669"/>
    <property type="project" value="UniProtKB-KW"/>
</dbReference>
<dbReference type="InterPro" id="IPR017850">
    <property type="entry name" value="Alkaline_phosphatase_core_sf"/>
</dbReference>
<dbReference type="Gene3D" id="3.40.720.10">
    <property type="entry name" value="Alkaline Phosphatase, subunit A"/>
    <property type="match status" value="1"/>
</dbReference>
<dbReference type="STRING" id="1642647.PSM36_2895"/>
<evidence type="ECO:0000313" key="5">
    <source>
        <dbReference type="EMBL" id="SCD21689.1"/>
    </source>
</evidence>